<reference evidence="2 3" key="1">
    <citation type="submission" date="2014-04" db="EMBL/GenBank/DDBJ databases">
        <title>Evolutionary Origins and Diversification of the Mycorrhizal Mutualists.</title>
        <authorList>
            <consortium name="DOE Joint Genome Institute"/>
            <consortium name="Mycorrhizal Genomics Consortium"/>
            <person name="Kohler A."/>
            <person name="Kuo A."/>
            <person name="Nagy L.G."/>
            <person name="Floudas D."/>
            <person name="Copeland A."/>
            <person name="Barry K.W."/>
            <person name="Cichocki N."/>
            <person name="Veneault-Fourrey C."/>
            <person name="LaButti K."/>
            <person name="Lindquist E.A."/>
            <person name="Lipzen A."/>
            <person name="Lundell T."/>
            <person name="Morin E."/>
            <person name="Murat C."/>
            <person name="Riley R."/>
            <person name="Ohm R."/>
            <person name="Sun H."/>
            <person name="Tunlid A."/>
            <person name="Henrissat B."/>
            <person name="Grigoriev I.V."/>
            <person name="Hibbett D.S."/>
            <person name="Martin F."/>
        </authorList>
    </citation>
    <scope>NUCLEOTIDE SEQUENCE [LARGE SCALE GENOMIC DNA]</scope>
    <source>
        <strain evidence="2 3">Koide BX008</strain>
    </source>
</reference>
<protein>
    <submittedName>
        <fullName evidence="2">Uncharacterized protein</fullName>
    </submittedName>
</protein>
<dbReference type="EMBL" id="KN818274">
    <property type="protein sequence ID" value="KIL62157.1"/>
    <property type="molecule type" value="Genomic_DNA"/>
</dbReference>
<dbReference type="OrthoDB" id="3050811at2759"/>
<sequence>MYDIVINDSVEMTKKRLPSVVAQGSDEDEDEDAESSCAVEGIIANDSIELTRTRVPSSKAQGSDEEDAESDFVVEGDSQFNADAFEVEAIFNIPTVIVTAPSNEDLMHETEQDVEYEYEDMLEDGELAWDLPGIIVTSPSDDDITSTVSPIVELDYMSIVDQGCKYFPLDGTLHNWNLRFNTGEVFPNHDLRGSGCIEAAGIQLLVSSPSDGDLWVENIIEKEFEVADILDHSYEHYLLDASLHNWSMRFNFQNYLRELQGSDDAPYDEDEVY</sequence>
<evidence type="ECO:0000313" key="2">
    <source>
        <dbReference type="EMBL" id="KIL62157.1"/>
    </source>
</evidence>
<keyword evidence="3" id="KW-1185">Reference proteome</keyword>
<dbReference type="HOGENOM" id="CLU_1019312_0_0_1"/>
<gene>
    <name evidence="2" type="ORF">M378DRAFT_800740</name>
</gene>
<feature type="region of interest" description="Disordered" evidence="1">
    <location>
        <begin position="50"/>
        <end position="70"/>
    </location>
</feature>
<dbReference type="Proteomes" id="UP000054549">
    <property type="component" value="Unassembled WGS sequence"/>
</dbReference>
<proteinExistence type="predicted"/>
<evidence type="ECO:0000313" key="3">
    <source>
        <dbReference type="Proteomes" id="UP000054549"/>
    </source>
</evidence>
<evidence type="ECO:0000256" key="1">
    <source>
        <dbReference type="SAM" id="MobiDB-lite"/>
    </source>
</evidence>
<dbReference type="InParanoid" id="A0A0C2WKT6"/>
<organism evidence="2 3">
    <name type="scientific">Amanita muscaria (strain Koide BX008)</name>
    <dbReference type="NCBI Taxonomy" id="946122"/>
    <lineage>
        <taxon>Eukaryota</taxon>
        <taxon>Fungi</taxon>
        <taxon>Dikarya</taxon>
        <taxon>Basidiomycota</taxon>
        <taxon>Agaricomycotina</taxon>
        <taxon>Agaricomycetes</taxon>
        <taxon>Agaricomycetidae</taxon>
        <taxon>Agaricales</taxon>
        <taxon>Pluteineae</taxon>
        <taxon>Amanitaceae</taxon>
        <taxon>Amanita</taxon>
    </lineage>
</organism>
<accession>A0A0C2WKT6</accession>
<feature type="compositionally biased region" description="Polar residues" evidence="1">
    <location>
        <begin position="50"/>
        <end position="61"/>
    </location>
</feature>
<dbReference type="AlphaFoldDB" id="A0A0C2WKT6"/>
<feature type="region of interest" description="Disordered" evidence="1">
    <location>
        <begin position="16"/>
        <end position="37"/>
    </location>
</feature>
<feature type="compositionally biased region" description="Acidic residues" evidence="1">
    <location>
        <begin position="25"/>
        <end position="34"/>
    </location>
</feature>
<name>A0A0C2WKT6_AMAMK</name>